<dbReference type="SUPFAM" id="SSF141086">
    <property type="entry name" value="Agglutinin HPA-like"/>
    <property type="match status" value="1"/>
</dbReference>
<organism evidence="2">
    <name type="scientific">marine sediment metagenome</name>
    <dbReference type="NCBI Taxonomy" id="412755"/>
    <lineage>
        <taxon>unclassified sequences</taxon>
        <taxon>metagenomes</taxon>
        <taxon>ecological metagenomes</taxon>
    </lineage>
</organism>
<dbReference type="Gene3D" id="2.60.40.2080">
    <property type="match status" value="1"/>
</dbReference>
<evidence type="ECO:0000313" key="2">
    <source>
        <dbReference type="EMBL" id="KKK82131.1"/>
    </source>
</evidence>
<dbReference type="PANTHER" id="PTHR46938:SF1">
    <property type="entry name" value="DISCOIDIN-1 SUBUNIT A-RELATED"/>
    <property type="match status" value="1"/>
</dbReference>
<dbReference type="GO" id="GO:0009986">
    <property type="term" value="C:cell surface"/>
    <property type="evidence" value="ECO:0007669"/>
    <property type="project" value="TreeGrafter"/>
</dbReference>
<dbReference type="PANTHER" id="PTHR46938">
    <property type="entry name" value="DISCOIDIN-1 SUBUNIT A-RELATED-RELATED"/>
    <property type="match status" value="1"/>
</dbReference>
<gene>
    <name evidence="2" type="ORF">LCGC14_2806460</name>
</gene>
<dbReference type="InterPro" id="IPR019019">
    <property type="entry name" value="H-type_lectin_domain"/>
</dbReference>
<proteinExistence type="predicted"/>
<dbReference type="EMBL" id="LAZR01052808">
    <property type="protein sequence ID" value="KKK82131.1"/>
    <property type="molecule type" value="Genomic_DNA"/>
</dbReference>
<dbReference type="GO" id="GO:0045335">
    <property type="term" value="C:phagocytic vesicle"/>
    <property type="evidence" value="ECO:0007669"/>
    <property type="project" value="TreeGrafter"/>
</dbReference>
<dbReference type="InterPro" id="IPR037221">
    <property type="entry name" value="H-type_lectin_dom_sf"/>
</dbReference>
<dbReference type="GO" id="GO:0070492">
    <property type="term" value="F:oligosaccharide binding"/>
    <property type="evidence" value="ECO:0007669"/>
    <property type="project" value="TreeGrafter"/>
</dbReference>
<dbReference type="GO" id="GO:0098609">
    <property type="term" value="P:cell-cell adhesion"/>
    <property type="evidence" value="ECO:0007669"/>
    <property type="project" value="TreeGrafter"/>
</dbReference>
<evidence type="ECO:0000259" key="1">
    <source>
        <dbReference type="Pfam" id="PF09458"/>
    </source>
</evidence>
<comment type="caution">
    <text evidence="2">The sequence shown here is derived from an EMBL/GenBank/DDBJ whole genome shotgun (WGS) entry which is preliminary data.</text>
</comment>
<dbReference type="GO" id="GO:0030247">
    <property type="term" value="F:polysaccharide binding"/>
    <property type="evidence" value="ECO:0007669"/>
    <property type="project" value="TreeGrafter"/>
</dbReference>
<dbReference type="Pfam" id="PF09458">
    <property type="entry name" value="H_lectin"/>
    <property type="match status" value="1"/>
</dbReference>
<dbReference type="InterPro" id="IPR052487">
    <property type="entry name" value="Galactose-binding_lectin"/>
</dbReference>
<dbReference type="AlphaFoldDB" id="A0A0F9BCI1"/>
<name>A0A0F9BCI1_9ZZZZ</name>
<dbReference type="GO" id="GO:0098636">
    <property type="term" value="C:protein complex involved in cell adhesion"/>
    <property type="evidence" value="ECO:0007669"/>
    <property type="project" value="TreeGrafter"/>
</dbReference>
<sequence>MKRFGHAAIGVDQGSCQLFSDFEDDGPMWSGAGPRKVTVRIDFPEPFRSVPAVQVGLTMWDLDRETNPRADISAQSITRAGFDIVFKTWGDTRVARVRADWMAIGEIGHHDDWTLE</sequence>
<reference evidence="2" key="1">
    <citation type="journal article" date="2015" name="Nature">
        <title>Complex archaea that bridge the gap between prokaryotes and eukaryotes.</title>
        <authorList>
            <person name="Spang A."/>
            <person name="Saw J.H."/>
            <person name="Jorgensen S.L."/>
            <person name="Zaremba-Niedzwiedzka K."/>
            <person name="Martijn J."/>
            <person name="Lind A.E."/>
            <person name="van Eijk R."/>
            <person name="Schleper C."/>
            <person name="Guy L."/>
            <person name="Ettema T.J."/>
        </authorList>
    </citation>
    <scope>NUCLEOTIDE SEQUENCE</scope>
</reference>
<dbReference type="GO" id="GO:0046871">
    <property type="term" value="F:N-acetylgalactosamine binding"/>
    <property type="evidence" value="ECO:0007669"/>
    <property type="project" value="TreeGrafter"/>
</dbReference>
<protein>
    <recommendedName>
        <fullName evidence="1">H-type lectin domain-containing protein</fullName>
    </recommendedName>
</protein>
<accession>A0A0F9BCI1</accession>
<feature type="domain" description="H-type lectin" evidence="1">
    <location>
        <begin position="38"/>
        <end position="104"/>
    </location>
</feature>